<dbReference type="EMBL" id="CP136891">
    <property type="protein sequence ID" value="WOK98957.1"/>
    <property type="molecule type" value="Genomic_DNA"/>
</dbReference>
<reference evidence="8 9" key="1">
    <citation type="submission" date="2023-10" db="EMBL/GenBank/DDBJ databases">
        <title>Chromosome-scale genome assembly provides insights into flower coloration mechanisms of Canna indica.</title>
        <authorList>
            <person name="Li C."/>
        </authorList>
    </citation>
    <scope>NUCLEOTIDE SEQUENCE [LARGE SCALE GENOMIC DNA]</scope>
    <source>
        <tissue evidence="8">Flower</tissue>
    </source>
</reference>
<keyword evidence="4 6" id="KW-1133">Transmembrane helix</keyword>
<name>A0AAQ3K1L7_9LILI</name>
<evidence type="ECO:0000313" key="9">
    <source>
        <dbReference type="Proteomes" id="UP001327560"/>
    </source>
</evidence>
<keyword evidence="5 6" id="KW-0472">Membrane</keyword>
<dbReference type="Pfam" id="PF00892">
    <property type="entry name" value="EamA"/>
    <property type="match status" value="2"/>
</dbReference>
<dbReference type="InterPro" id="IPR037185">
    <property type="entry name" value="EmrE-like"/>
</dbReference>
<feature type="transmembrane region" description="Helical" evidence="6">
    <location>
        <begin position="180"/>
        <end position="200"/>
    </location>
</feature>
<dbReference type="Proteomes" id="UP001327560">
    <property type="component" value="Chromosome 2"/>
</dbReference>
<feature type="transmembrane region" description="Helical" evidence="6">
    <location>
        <begin position="276"/>
        <end position="297"/>
    </location>
</feature>
<feature type="transmembrane region" description="Helical" evidence="6">
    <location>
        <begin position="212"/>
        <end position="232"/>
    </location>
</feature>
<feature type="transmembrane region" description="Helical" evidence="6">
    <location>
        <begin position="244"/>
        <end position="264"/>
    </location>
</feature>
<organism evidence="8 9">
    <name type="scientific">Canna indica</name>
    <name type="common">Indian-shot</name>
    <dbReference type="NCBI Taxonomy" id="4628"/>
    <lineage>
        <taxon>Eukaryota</taxon>
        <taxon>Viridiplantae</taxon>
        <taxon>Streptophyta</taxon>
        <taxon>Embryophyta</taxon>
        <taxon>Tracheophyta</taxon>
        <taxon>Spermatophyta</taxon>
        <taxon>Magnoliopsida</taxon>
        <taxon>Liliopsida</taxon>
        <taxon>Zingiberales</taxon>
        <taxon>Cannaceae</taxon>
        <taxon>Canna</taxon>
    </lineage>
</organism>
<dbReference type="SUPFAM" id="SSF103481">
    <property type="entry name" value="Multidrug resistance efflux transporter EmrE"/>
    <property type="match status" value="2"/>
</dbReference>
<evidence type="ECO:0000313" key="8">
    <source>
        <dbReference type="EMBL" id="WOK98957.1"/>
    </source>
</evidence>
<evidence type="ECO:0000259" key="7">
    <source>
        <dbReference type="Pfam" id="PF00892"/>
    </source>
</evidence>
<feature type="transmembrane region" description="Helical" evidence="6">
    <location>
        <begin position="133"/>
        <end position="153"/>
    </location>
</feature>
<keyword evidence="9" id="KW-1185">Reference proteome</keyword>
<dbReference type="GO" id="GO:0016020">
    <property type="term" value="C:membrane"/>
    <property type="evidence" value="ECO:0007669"/>
    <property type="project" value="UniProtKB-SubCell"/>
</dbReference>
<accession>A0AAQ3K1L7</accession>
<proteinExistence type="inferred from homology"/>
<keyword evidence="3 6" id="KW-0812">Transmembrane</keyword>
<evidence type="ECO:0000256" key="3">
    <source>
        <dbReference type="ARBA" id="ARBA00022692"/>
    </source>
</evidence>
<evidence type="ECO:0000256" key="1">
    <source>
        <dbReference type="ARBA" id="ARBA00004141"/>
    </source>
</evidence>
<dbReference type="AlphaFoldDB" id="A0AAQ3K1L7"/>
<dbReference type="PANTHER" id="PTHR31218">
    <property type="entry name" value="WAT1-RELATED PROTEIN"/>
    <property type="match status" value="1"/>
</dbReference>
<evidence type="ECO:0000256" key="5">
    <source>
        <dbReference type="ARBA" id="ARBA00023136"/>
    </source>
</evidence>
<evidence type="ECO:0000256" key="2">
    <source>
        <dbReference type="ARBA" id="ARBA00007635"/>
    </source>
</evidence>
<feature type="transmembrane region" description="Helical" evidence="6">
    <location>
        <begin position="72"/>
        <end position="95"/>
    </location>
</feature>
<gene>
    <name evidence="8" type="ORF">Cni_G07669</name>
</gene>
<comment type="subcellular location">
    <subcellularLocation>
        <location evidence="1 6">Membrane</location>
        <topology evidence="1 6">Multi-pass membrane protein</topology>
    </subcellularLocation>
</comment>
<evidence type="ECO:0000256" key="6">
    <source>
        <dbReference type="RuleBase" id="RU363077"/>
    </source>
</evidence>
<feature type="domain" description="EamA" evidence="7">
    <location>
        <begin position="182"/>
        <end position="320"/>
    </location>
</feature>
<feature type="transmembrane region" description="Helical" evidence="6">
    <location>
        <begin position="303"/>
        <end position="322"/>
    </location>
</feature>
<dbReference type="GO" id="GO:0022857">
    <property type="term" value="F:transmembrane transporter activity"/>
    <property type="evidence" value="ECO:0007669"/>
    <property type="project" value="InterPro"/>
</dbReference>
<feature type="domain" description="EamA" evidence="7">
    <location>
        <begin position="14"/>
        <end position="150"/>
    </location>
</feature>
<feature type="transmembrane region" description="Helical" evidence="6">
    <location>
        <begin position="38"/>
        <end position="60"/>
    </location>
</feature>
<dbReference type="InterPro" id="IPR000620">
    <property type="entry name" value="EamA_dom"/>
</dbReference>
<dbReference type="InterPro" id="IPR030184">
    <property type="entry name" value="WAT1-related"/>
</dbReference>
<comment type="similarity">
    <text evidence="2 6">Belongs to the drug/metabolite transporter (DMT) superfamily. Plant drug/metabolite exporter (P-DME) (TC 2.A.7.4) family.</text>
</comment>
<sequence length="345" mass="37599">MSPSLKACAPYIDMVVAQFAYAGSNILCKLALEQGMSLLVFIVYRHLIAMLIFGPLAFVFERKQRPLLSSSVIARIFVLALLGITIQQNVFYAGLESTSPTVASALSNVIPAFTSIMAMILRMEKVSVKSAKGRARVLGTLFCISGVLVFTFWKGHLLGGIMKSPLIQVHAKGPMKGGNWLKGSTFILLSYIAFSGWLILQASICKIYPATLSMNTLMCFFASIQSSALALIFERNASSWRMAWNIQLLAIIYCGVVISGLTYYLQTYCINEKGPVFSAIFTPLSLLTVALFSAFFFAERLHIGSLIGACIIVVGLYCVLWGKSGDASEIDDDEICAAEKTSSHV</sequence>
<evidence type="ECO:0000256" key="4">
    <source>
        <dbReference type="ARBA" id="ARBA00022989"/>
    </source>
</evidence>
<feature type="transmembrane region" description="Helical" evidence="6">
    <location>
        <begin position="101"/>
        <end position="121"/>
    </location>
</feature>
<protein>
    <recommendedName>
        <fullName evidence="6">WAT1-related protein</fullName>
    </recommendedName>
</protein>